<dbReference type="EMBL" id="WIXE01013635">
    <property type="protein sequence ID" value="KAK5974929.1"/>
    <property type="molecule type" value="Genomic_DNA"/>
</dbReference>
<proteinExistence type="predicted"/>
<feature type="non-terminal residue" evidence="1">
    <location>
        <position position="1"/>
    </location>
</feature>
<evidence type="ECO:0000313" key="2">
    <source>
        <dbReference type="Proteomes" id="UP001331761"/>
    </source>
</evidence>
<keyword evidence="2" id="KW-1185">Reference proteome</keyword>
<name>A0AAN8J1H2_TRICO</name>
<dbReference type="Proteomes" id="UP001331761">
    <property type="component" value="Unassembled WGS sequence"/>
</dbReference>
<dbReference type="AlphaFoldDB" id="A0AAN8J1H2"/>
<protein>
    <submittedName>
        <fullName evidence="1">Uncharacterized protein</fullName>
    </submittedName>
</protein>
<organism evidence="1 2">
    <name type="scientific">Trichostrongylus colubriformis</name>
    <name type="common">Black scour worm</name>
    <dbReference type="NCBI Taxonomy" id="6319"/>
    <lineage>
        <taxon>Eukaryota</taxon>
        <taxon>Metazoa</taxon>
        <taxon>Ecdysozoa</taxon>
        <taxon>Nematoda</taxon>
        <taxon>Chromadorea</taxon>
        <taxon>Rhabditida</taxon>
        <taxon>Rhabditina</taxon>
        <taxon>Rhabditomorpha</taxon>
        <taxon>Strongyloidea</taxon>
        <taxon>Trichostrongylidae</taxon>
        <taxon>Trichostrongylus</taxon>
    </lineage>
</organism>
<accession>A0AAN8J1H2</accession>
<evidence type="ECO:0000313" key="1">
    <source>
        <dbReference type="EMBL" id="KAK5974929.1"/>
    </source>
</evidence>
<reference evidence="1 2" key="1">
    <citation type="submission" date="2019-10" db="EMBL/GenBank/DDBJ databases">
        <title>Assembly and Annotation for the nematode Trichostrongylus colubriformis.</title>
        <authorList>
            <person name="Martin J."/>
        </authorList>
    </citation>
    <scope>NUCLEOTIDE SEQUENCE [LARGE SCALE GENOMIC DNA]</scope>
    <source>
        <strain evidence="1">G859</strain>
        <tissue evidence="1">Whole worm</tissue>
    </source>
</reference>
<sequence length="71" mass="7974">AGQDCSEVTTGRVSYFAVCSQLIQSNCRSLLSWNWTNRVYGCNRDVLANTLSWTKAQPLRCLQKTTRSTNA</sequence>
<comment type="caution">
    <text evidence="1">The sequence shown here is derived from an EMBL/GenBank/DDBJ whole genome shotgun (WGS) entry which is preliminary data.</text>
</comment>
<gene>
    <name evidence="1" type="ORF">GCK32_008252</name>
</gene>